<dbReference type="PANTHER" id="PTHR33570:SF9">
    <property type="entry name" value="BLL4600 PROTEIN"/>
    <property type="match status" value="1"/>
</dbReference>
<evidence type="ECO:0000259" key="1">
    <source>
        <dbReference type="Pfam" id="PF02627"/>
    </source>
</evidence>
<dbReference type="SUPFAM" id="SSF69118">
    <property type="entry name" value="AhpD-like"/>
    <property type="match status" value="1"/>
</dbReference>
<reference evidence="2 3" key="1">
    <citation type="submission" date="2024-09" db="EMBL/GenBank/DDBJ databases">
        <authorList>
            <person name="Sun Q."/>
            <person name="Mori K."/>
        </authorList>
    </citation>
    <scope>NUCLEOTIDE SEQUENCE [LARGE SCALE GENOMIC DNA]</scope>
    <source>
        <strain evidence="2 3">TBRC 5777</strain>
    </source>
</reference>
<dbReference type="Pfam" id="PF02627">
    <property type="entry name" value="CMD"/>
    <property type="match status" value="1"/>
</dbReference>
<dbReference type="InterPro" id="IPR052512">
    <property type="entry name" value="4CMD/NDH-1_regulator"/>
</dbReference>
<dbReference type="Gene3D" id="1.20.1290.10">
    <property type="entry name" value="AhpD-like"/>
    <property type="match status" value="1"/>
</dbReference>
<dbReference type="Proteomes" id="UP001589865">
    <property type="component" value="Unassembled WGS sequence"/>
</dbReference>
<keyword evidence="3" id="KW-1185">Reference proteome</keyword>
<evidence type="ECO:0000313" key="2">
    <source>
        <dbReference type="EMBL" id="MFC0409512.1"/>
    </source>
</evidence>
<gene>
    <name evidence="2" type="ORF">ACFFGY_14770</name>
</gene>
<organism evidence="2 3">
    <name type="scientific">Roseomonas elaeocarpi</name>
    <dbReference type="NCBI Taxonomy" id="907779"/>
    <lineage>
        <taxon>Bacteria</taxon>
        <taxon>Pseudomonadati</taxon>
        <taxon>Pseudomonadota</taxon>
        <taxon>Alphaproteobacteria</taxon>
        <taxon>Acetobacterales</taxon>
        <taxon>Roseomonadaceae</taxon>
        <taxon>Roseomonas</taxon>
    </lineage>
</organism>
<dbReference type="PANTHER" id="PTHR33570">
    <property type="entry name" value="4-CARBOXYMUCONOLACTONE DECARBOXYLASE FAMILY PROTEIN"/>
    <property type="match status" value="1"/>
</dbReference>
<dbReference type="InterPro" id="IPR029032">
    <property type="entry name" value="AhpD-like"/>
</dbReference>
<accession>A0ABV6JUX3</accession>
<dbReference type="RefSeq" id="WP_377045264.1">
    <property type="nucleotide sequence ID" value="NZ_JBHLUN010000010.1"/>
</dbReference>
<sequence>MMPVEQSAAQKAYGDVAPGLADLSDRVLFGEVWERPGLSKRDRSLITVAALVAGYRHNELPGHSRRALANGVTREELTELITHLAFYAGWPAANTAVPVLRAAFAELDKQPE</sequence>
<name>A0ABV6JUX3_9PROT</name>
<comment type="caution">
    <text evidence="2">The sequence shown here is derived from an EMBL/GenBank/DDBJ whole genome shotgun (WGS) entry which is preliminary data.</text>
</comment>
<dbReference type="EMBL" id="JBHLUN010000010">
    <property type="protein sequence ID" value="MFC0409512.1"/>
    <property type="molecule type" value="Genomic_DNA"/>
</dbReference>
<evidence type="ECO:0000313" key="3">
    <source>
        <dbReference type="Proteomes" id="UP001589865"/>
    </source>
</evidence>
<feature type="domain" description="Carboxymuconolactone decarboxylase-like" evidence="1">
    <location>
        <begin position="18"/>
        <end position="101"/>
    </location>
</feature>
<dbReference type="InterPro" id="IPR003779">
    <property type="entry name" value="CMD-like"/>
</dbReference>
<protein>
    <submittedName>
        <fullName evidence="2">Carboxymuconolactone decarboxylase family protein</fullName>
    </submittedName>
</protein>
<proteinExistence type="predicted"/>